<dbReference type="Proteomes" id="UP001176941">
    <property type="component" value="Chromosome 16"/>
</dbReference>
<proteinExistence type="predicted"/>
<protein>
    <submittedName>
        <fullName evidence="2">Uncharacterized protein</fullName>
    </submittedName>
</protein>
<organism evidence="2 3">
    <name type="scientific">Rangifer tarandus platyrhynchus</name>
    <name type="common">Svalbard reindeer</name>
    <dbReference type="NCBI Taxonomy" id="3082113"/>
    <lineage>
        <taxon>Eukaryota</taxon>
        <taxon>Metazoa</taxon>
        <taxon>Chordata</taxon>
        <taxon>Craniata</taxon>
        <taxon>Vertebrata</taxon>
        <taxon>Euteleostomi</taxon>
        <taxon>Mammalia</taxon>
        <taxon>Eutheria</taxon>
        <taxon>Laurasiatheria</taxon>
        <taxon>Artiodactyla</taxon>
        <taxon>Ruminantia</taxon>
        <taxon>Pecora</taxon>
        <taxon>Cervidae</taxon>
        <taxon>Odocoileinae</taxon>
        <taxon>Rangifer</taxon>
    </lineage>
</organism>
<feature type="compositionally biased region" description="Basic and acidic residues" evidence="1">
    <location>
        <begin position="28"/>
        <end position="45"/>
    </location>
</feature>
<name>A0ABN8YA07_RANTA</name>
<feature type="region of interest" description="Disordered" evidence="1">
    <location>
        <begin position="1"/>
        <end position="125"/>
    </location>
</feature>
<feature type="region of interest" description="Disordered" evidence="1">
    <location>
        <begin position="145"/>
        <end position="181"/>
    </location>
</feature>
<reference evidence="2" key="1">
    <citation type="submission" date="2023-04" db="EMBL/GenBank/DDBJ databases">
        <authorList>
            <consortium name="ELIXIR-Norway"/>
        </authorList>
    </citation>
    <scope>NUCLEOTIDE SEQUENCE [LARGE SCALE GENOMIC DNA]</scope>
</reference>
<evidence type="ECO:0000256" key="1">
    <source>
        <dbReference type="SAM" id="MobiDB-lite"/>
    </source>
</evidence>
<evidence type="ECO:0000313" key="2">
    <source>
        <dbReference type="EMBL" id="CAI9158036.1"/>
    </source>
</evidence>
<dbReference type="EMBL" id="OX459952">
    <property type="protein sequence ID" value="CAI9158036.1"/>
    <property type="molecule type" value="Genomic_DNA"/>
</dbReference>
<sequence length="221" mass="22426">MERATRGSEARGSRPKVHGPLASSAGKPGEEVGGARRGRSSESHARCARSAHHGSVARRRRRHGGAGGPGSQGWRSPGADAATCPLSLGALARPQPWEQCPGAPAGALSAPPRAAPPLPLVASSPSKFGVGRRPAMLPCFPASRAGPAQCGQVGKQTGRAGPETLAASRLDVGPPGASSPRELCLRLPAPASARPWRLPPAALASLLLPSRPSSPARVLLP</sequence>
<accession>A0ABN8YA07</accession>
<gene>
    <name evidence="2" type="ORF">MRATA1EN1_LOCUS6998</name>
</gene>
<evidence type="ECO:0000313" key="3">
    <source>
        <dbReference type="Proteomes" id="UP001176941"/>
    </source>
</evidence>
<feature type="compositionally biased region" description="Basic and acidic residues" evidence="1">
    <location>
        <begin position="1"/>
        <end position="12"/>
    </location>
</feature>
<feature type="compositionally biased region" description="Basic residues" evidence="1">
    <location>
        <begin position="46"/>
        <end position="64"/>
    </location>
</feature>
<feature type="compositionally biased region" description="Low complexity" evidence="1">
    <location>
        <begin position="101"/>
        <end position="112"/>
    </location>
</feature>
<keyword evidence="3" id="KW-1185">Reference proteome</keyword>